<sequence length="577" mass="63482">MSRLLNLLLRRSHSLRRTLMLFYAVVVLLVAGAFSALAYLSHQSSLETHASKVLWENSQRIAQTFEDYLGKLDVMLAVAYPEGLPAVAELGEVPARDELVQRLKQATMLFPPPYDRVFYGNQRGQAVGLTQHEDGNTEMFMRLDVETRSSYQLLGGLQGRWQLTDNERLPNDVRTRPWYKVGRESPNLTWTPPYLSFSGQELVVARVRGVADGSGRIGGVLGAEISLKAMDDFTRAQRISEHGLAFVMEANGAMIAANDQESITTGVFRRYAQDYPVYGIRQVYKALAGQSGIASLMPGEARAFGMRLDGAPYQVYVQVLHVGHGLNWLVVTAAPLSDFAGEMNLHLLMLAVGLALVLIGALLLSWRIAAWITRDVSTLSAAVRQLGEGGVNIDFTVERRDEIGQLGDALHQMHAALNNDPLTGLCSRVGLTRNLERAIARQGASFSLLFIDLNGFKAINDTYGHDAGDQALIEVAERLRLAVRQGDLVARLSGDEFVVVLWRVDSDAVAAQVAENIRRALQPRLQRLRPFAGEQPVQVGAALGTALYPRDGEDLESLLRTADQAMYADKSASKAQR</sequence>
<feature type="transmembrane region" description="Helical" evidence="1">
    <location>
        <begin position="21"/>
        <end position="40"/>
    </location>
</feature>
<keyword evidence="1" id="KW-0812">Transmembrane</keyword>
<dbReference type="STRING" id="428992.SAMN05216272_102321"/>
<dbReference type="PANTHER" id="PTHR46663:SF2">
    <property type="entry name" value="GGDEF DOMAIN-CONTAINING PROTEIN"/>
    <property type="match status" value="1"/>
</dbReference>
<dbReference type="PANTHER" id="PTHR46663">
    <property type="entry name" value="DIGUANYLATE CYCLASE DGCT-RELATED"/>
    <property type="match status" value="1"/>
</dbReference>
<evidence type="ECO:0000259" key="3">
    <source>
        <dbReference type="PROSITE" id="PS50887"/>
    </source>
</evidence>
<evidence type="ECO:0000259" key="2">
    <source>
        <dbReference type="PROSITE" id="PS50885"/>
    </source>
</evidence>
<evidence type="ECO:0000313" key="5">
    <source>
        <dbReference type="Proteomes" id="UP000199636"/>
    </source>
</evidence>
<dbReference type="SMART" id="SM00304">
    <property type="entry name" value="HAMP"/>
    <property type="match status" value="1"/>
</dbReference>
<dbReference type="CDD" id="cd18773">
    <property type="entry name" value="PDC1_HK_sensor"/>
    <property type="match status" value="1"/>
</dbReference>
<accession>A0A1G8E421</accession>
<dbReference type="Gene3D" id="3.30.70.270">
    <property type="match status" value="1"/>
</dbReference>
<dbReference type="EMBL" id="FNDS01000002">
    <property type="protein sequence ID" value="SDH64692.1"/>
    <property type="molecule type" value="Genomic_DNA"/>
</dbReference>
<dbReference type="Gene3D" id="3.30.450.20">
    <property type="entry name" value="PAS domain"/>
    <property type="match status" value="1"/>
</dbReference>
<dbReference type="GO" id="GO:0007165">
    <property type="term" value="P:signal transduction"/>
    <property type="evidence" value="ECO:0007669"/>
    <property type="project" value="InterPro"/>
</dbReference>
<evidence type="ECO:0000256" key="1">
    <source>
        <dbReference type="SAM" id="Phobius"/>
    </source>
</evidence>
<keyword evidence="1" id="KW-1133">Transmembrane helix</keyword>
<dbReference type="SUPFAM" id="SSF55073">
    <property type="entry name" value="Nucleotide cyclase"/>
    <property type="match status" value="1"/>
</dbReference>
<feature type="transmembrane region" description="Helical" evidence="1">
    <location>
        <begin position="345"/>
        <end position="364"/>
    </location>
</feature>
<dbReference type="SMART" id="SM00267">
    <property type="entry name" value="GGDEF"/>
    <property type="match status" value="1"/>
</dbReference>
<reference evidence="5" key="1">
    <citation type="submission" date="2016-10" db="EMBL/GenBank/DDBJ databases">
        <authorList>
            <person name="Varghese N."/>
            <person name="Submissions S."/>
        </authorList>
    </citation>
    <scope>NUCLEOTIDE SEQUENCE [LARGE SCALE GENOMIC DNA]</scope>
    <source>
        <strain evidence="5">CCM 7469</strain>
    </source>
</reference>
<keyword evidence="1" id="KW-0472">Membrane</keyword>
<dbReference type="PROSITE" id="PS50885">
    <property type="entry name" value="HAMP"/>
    <property type="match status" value="1"/>
</dbReference>
<dbReference type="InterPro" id="IPR000160">
    <property type="entry name" value="GGDEF_dom"/>
</dbReference>
<protein>
    <submittedName>
        <fullName evidence="4">Diguanylate cyclase (GGDEF) domain-containing protein</fullName>
    </submittedName>
</protein>
<name>A0A1G8E421_9PSED</name>
<proteinExistence type="predicted"/>
<dbReference type="InterPro" id="IPR003660">
    <property type="entry name" value="HAMP_dom"/>
</dbReference>
<evidence type="ECO:0000313" key="4">
    <source>
        <dbReference type="EMBL" id="SDH64692.1"/>
    </source>
</evidence>
<dbReference type="PROSITE" id="PS50887">
    <property type="entry name" value="GGDEF"/>
    <property type="match status" value="1"/>
</dbReference>
<dbReference type="Proteomes" id="UP000199636">
    <property type="component" value="Unassembled WGS sequence"/>
</dbReference>
<dbReference type="RefSeq" id="WP_090261583.1">
    <property type="nucleotide sequence ID" value="NZ_FNDS01000002.1"/>
</dbReference>
<feature type="domain" description="GGDEF" evidence="3">
    <location>
        <begin position="444"/>
        <end position="577"/>
    </location>
</feature>
<feature type="domain" description="HAMP" evidence="2">
    <location>
        <begin position="370"/>
        <end position="422"/>
    </location>
</feature>
<dbReference type="InterPro" id="IPR029787">
    <property type="entry name" value="Nucleotide_cyclase"/>
</dbReference>
<dbReference type="CDD" id="cd06225">
    <property type="entry name" value="HAMP"/>
    <property type="match status" value="1"/>
</dbReference>
<dbReference type="Pfam" id="PF00672">
    <property type="entry name" value="HAMP"/>
    <property type="match status" value="1"/>
</dbReference>
<dbReference type="CDD" id="cd01949">
    <property type="entry name" value="GGDEF"/>
    <property type="match status" value="1"/>
</dbReference>
<keyword evidence="5" id="KW-1185">Reference proteome</keyword>
<gene>
    <name evidence="4" type="ORF">SAMN05216272_102321</name>
</gene>
<dbReference type="OrthoDB" id="9812260at2"/>
<dbReference type="NCBIfam" id="TIGR00254">
    <property type="entry name" value="GGDEF"/>
    <property type="match status" value="1"/>
</dbReference>
<dbReference type="Pfam" id="PF00990">
    <property type="entry name" value="GGDEF"/>
    <property type="match status" value="1"/>
</dbReference>
<dbReference type="InterPro" id="IPR052163">
    <property type="entry name" value="DGC-Regulatory_Protein"/>
</dbReference>
<dbReference type="Gene3D" id="6.10.340.10">
    <property type="match status" value="1"/>
</dbReference>
<organism evidence="4 5">
    <name type="scientific">Pseudomonas panipatensis</name>
    <dbReference type="NCBI Taxonomy" id="428992"/>
    <lineage>
        <taxon>Bacteria</taxon>
        <taxon>Pseudomonadati</taxon>
        <taxon>Pseudomonadota</taxon>
        <taxon>Gammaproteobacteria</taxon>
        <taxon>Pseudomonadales</taxon>
        <taxon>Pseudomonadaceae</taxon>
        <taxon>Pseudomonas</taxon>
    </lineage>
</organism>
<dbReference type="InterPro" id="IPR043128">
    <property type="entry name" value="Rev_trsase/Diguanyl_cyclase"/>
</dbReference>
<dbReference type="SUPFAM" id="SSF158472">
    <property type="entry name" value="HAMP domain-like"/>
    <property type="match status" value="1"/>
</dbReference>
<dbReference type="GO" id="GO:0016020">
    <property type="term" value="C:membrane"/>
    <property type="evidence" value="ECO:0007669"/>
    <property type="project" value="InterPro"/>
</dbReference>
<dbReference type="AlphaFoldDB" id="A0A1G8E421"/>